<accession>A0ABP9L2P8</accession>
<keyword evidence="1" id="KW-0472">Membrane</keyword>
<dbReference type="Pfam" id="PF08044">
    <property type="entry name" value="DUF1707"/>
    <property type="match status" value="1"/>
</dbReference>
<keyword evidence="4" id="KW-1185">Reference proteome</keyword>
<feature type="transmembrane region" description="Helical" evidence="1">
    <location>
        <begin position="88"/>
        <end position="110"/>
    </location>
</feature>
<proteinExistence type="predicted"/>
<dbReference type="PANTHER" id="PTHR40763">
    <property type="entry name" value="MEMBRANE PROTEIN-RELATED"/>
    <property type="match status" value="1"/>
</dbReference>
<keyword evidence="1" id="KW-1133">Transmembrane helix</keyword>
<gene>
    <name evidence="3" type="ORF">GCM10023318_61600</name>
</gene>
<feature type="domain" description="DUF1707" evidence="2">
    <location>
        <begin position="20"/>
        <end position="72"/>
    </location>
</feature>
<evidence type="ECO:0000313" key="4">
    <source>
        <dbReference type="Proteomes" id="UP001500603"/>
    </source>
</evidence>
<dbReference type="EMBL" id="BAABJM010000011">
    <property type="protein sequence ID" value="GAA5069877.1"/>
    <property type="molecule type" value="Genomic_DNA"/>
</dbReference>
<name>A0ABP9L2P8_9NOCA</name>
<dbReference type="InterPro" id="IPR012551">
    <property type="entry name" value="DUF1707_SHOCT-like"/>
</dbReference>
<evidence type="ECO:0000256" key="1">
    <source>
        <dbReference type="SAM" id="Phobius"/>
    </source>
</evidence>
<reference evidence="4" key="1">
    <citation type="journal article" date="2019" name="Int. J. Syst. Evol. Microbiol.">
        <title>The Global Catalogue of Microorganisms (GCM) 10K type strain sequencing project: providing services to taxonomists for standard genome sequencing and annotation.</title>
        <authorList>
            <consortium name="The Broad Institute Genomics Platform"/>
            <consortium name="The Broad Institute Genome Sequencing Center for Infectious Disease"/>
            <person name="Wu L."/>
            <person name="Ma J."/>
        </authorList>
    </citation>
    <scope>NUCLEOTIDE SEQUENCE [LARGE SCALE GENOMIC DNA]</scope>
    <source>
        <strain evidence="4">JCM 18298</strain>
    </source>
</reference>
<protein>
    <submittedName>
        <fullName evidence="3">DUF1707 domain-containing protein</fullName>
    </submittedName>
</protein>
<comment type="caution">
    <text evidence="3">The sequence shown here is derived from an EMBL/GenBank/DDBJ whole genome shotgun (WGS) entry which is preliminary data.</text>
</comment>
<dbReference type="PANTHER" id="PTHR40763:SF4">
    <property type="entry name" value="DUF1707 DOMAIN-CONTAINING PROTEIN"/>
    <property type="match status" value="1"/>
</dbReference>
<evidence type="ECO:0000259" key="2">
    <source>
        <dbReference type="Pfam" id="PF08044"/>
    </source>
</evidence>
<feature type="transmembrane region" description="Helical" evidence="1">
    <location>
        <begin position="116"/>
        <end position="138"/>
    </location>
</feature>
<keyword evidence="1" id="KW-0812">Transmembrane</keyword>
<dbReference type="Proteomes" id="UP001500603">
    <property type="component" value="Unassembled WGS sequence"/>
</dbReference>
<organism evidence="3 4">
    <name type="scientific">Nocardia callitridis</name>
    <dbReference type="NCBI Taxonomy" id="648753"/>
    <lineage>
        <taxon>Bacteria</taxon>
        <taxon>Bacillati</taxon>
        <taxon>Actinomycetota</taxon>
        <taxon>Actinomycetes</taxon>
        <taxon>Mycobacteriales</taxon>
        <taxon>Nocardiaceae</taxon>
        <taxon>Nocardia</taxon>
    </lineage>
</organism>
<sequence length="145" mass="16290">MGIPPTPPRTYDAGVSADNLRASDADREKFIEQLRLAMGEGRLTVDEFDDRVQRIYASKTRAGMQLLVADLPAQRVSRPETDRRVPQWVVIMWIPWVCVNVLMVAIWLATGAGYFWPFWVAVPWGIALLIPTGIGISLNSGPKRR</sequence>
<evidence type="ECO:0000313" key="3">
    <source>
        <dbReference type="EMBL" id="GAA5069877.1"/>
    </source>
</evidence>